<feature type="transmembrane region" description="Helical" evidence="7">
    <location>
        <begin position="248"/>
        <end position="270"/>
    </location>
</feature>
<gene>
    <name evidence="9" type="ORF">EJN90_09410</name>
</gene>
<evidence type="ECO:0000256" key="5">
    <source>
        <dbReference type="ARBA" id="ARBA00022989"/>
    </source>
</evidence>
<reference evidence="10" key="1">
    <citation type="submission" date="2018-12" db="EMBL/GenBank/DDBJ databases">
        <title>Complete genome sequencing of Jeotgalibaca sp. H21T32.</title>
        <authorList>
            <person name="Bae J.-W."/>
            <person name="Lee S.-Y."/>
        </authorList>
    </citation>
    <scope>NUCLEOTIDE SEQUENCE [LARGE SCALE GENOMIC DNA]</scope>
    <source>
        <strain evidence="10">H21T32</strain>
    </source>
</reference>
<sequence>MAAITAKQSPKRKIKISTILLTILFVIIGLSMLIPLIWMISASMKPEADVFNFPIEWIPRRWSAVENYRTVWGGEYNFGKYYWNSIKVAVGATFLQVFFSALGAYGFSKVSWKGRDTLFTLYLATMMIPEQVTIVSRFLITRGIGLYNTHLGLILMLSFSVYGVFLLRQTMMAIPESLSESARMDGANHWQIFSRIILPITQPTIATLAILKFTWTWNDYQHPLVFITNPKLYTVQQGMQMFASQSGVYYSLTMAAAVSSILPLLLIFIIGQKYIIGGISAGAVKG</sequence>
<dbReference type="AlphaFoldDB" id="A0A3Q9BL86"/>
<dbReference type="InterPro" id="IPR035906">
    <property type="entry name" value="MetI-like_sf"/>
</dbReference>
<organism evidence="9 10">
    <name type="scientific">Jeotgalibaca ciconiae</name>
    <dbReference type="NCBI Taxonomy" id="2496265"/>
    <lineage>
        <taxon>Bacteria</taxon>
        <taxon>Bacillati</taxon>
        <taxon>Bacillota</taxon>
        <taxon>Bacilli</taxon>
        <taxon>Lactobacillales</taxon>
        <taxon>Carnobacteriaceae</taxon>
        <taxon>Jeotgalibaca</taxon>
    </lineage>
</organism>
<proteinExistence type="inferred from homology"/>
<dbReference type="GO" id="GO:0005886">
    <property type="term" value="C:plasma membrane"/>
    <property type="evidence" value="ECO:0007669"/>
    <property type="project" value="UniProtKB-SubCell"/>
</dbReference>
<evidence type="ECO:0000313" key="9">
    <source>
        <dbReference type="EMBL" id="AZP04838.1"/>
    </source>
</evidence>
<evidence type="ECO:0000256" key="3">
    <source>
        <dbReference type="ARBA" id="ARBA00022475"/>
    </source>
</evidence>
<dbReference type="Proteomes" id="UP000273326">
    <property type="component" value="Chromosome"/>
</dbReference>
<keyword evidence="6 7" id="KW-0472">Membrane</keyword>
<evidence type="ECO:0000256" key="7">
    <source>
        <dbReference type="RuleBase" id="RU363032"/>
    </source>
</evidence>
<dbReference type="OrthoDB" id="9771544at2"/>
<comment type="subcellular location">
    <subcellularLocation>
        <location evidence="1 7">Cell membrane</location>
        <topology evidence="1 7">Multi-pass membrane protein</topology>
    </subcellularLocation>
</comment>
<dbReference type="GO" id="GO:0055085">
    <property type="term" value="P:transmembrane transport"/>
    <property type="evidence" value="ECO:0007669"/>
    <property type="project" value="InterPro"/>
</dbReference>
<feature type="transmembrane region" description="Helical" evidence="7">
    <location>
        <begin position="119"/>
        <end position="140"/>
    </location>
</feature>
<dbReference type="PANTHER" id="PTHR43744:SF12">
    <property type="entry name" value="ABC TRANSPORTER PERMEASE PROTEIN MG189-RELATED"/>
    <property type="match status" value="1"/>
</dbReference>
<evidence type="ECO:0000313" key="10">
    <source>
        <dbReference type="Proteomes" id="UP000273326"/>
    </source>
</evidence>
<dbReference type="PROSITE" id="PS50928">
    <property type="entry name" value="ABC_TM1"/>
    <property type="match status" value="1"/>
</dbReference>
<feature type="transmembrane region" description="Helical" evidence="7">
    <location>
        <begin position="146"/>
        <end position="167"/>
    </location>
</feature>
<feature type="domain" description="ABC transmembrane type-1" evidence="8">
    <location>
        <begin position="82"/>
        <end position="271"/>
    </location>
</feature>
<dbReference type="KEGG" id="jeh:EJN90_09410"/>
<keyword evidence="3" id="KW-1003">Cell membrane</keyword>
<feature type="transmembrane region" description="Helical" evidence="7">
    <location>
        <begin position="86"/>
        <end position="107"/>
    </location>
</feature>
<dbReference type="RefSeq" id="WP_126110631.1">
    <property type="nucleotide sequence ID" value="NZ_CP034465.1"/>
</dbReference>
<feature type="transmembrane region" description="Helical" evidence="7">
    <location>
        <begin position="20"/>
        <end position="40"/>
    </location>
</feature>
<comment type="similarity">
    <text evidence="7">Belongs to the binding-protein-dependent transport system permease family.</text>
</comment>
<evidence type="ECO:0000259" key="8">
    <source>
        <dbReference type="PROSITE" id="PS50928"/>
    </source>
</evidence>
<evidence type="ECO:0000256" key="2">
    <source>
        <dbReference type="ARBA" id="ARBA00022448"/>
    </source>
</evidence>
<dbReference type="Pfam" id="PF00528">
    <property type="entry name" value="BPD_transp_1"/>
    <property type="match status" value="1"/>
</dbReference>
<keyword evidence="10" id="KW-1185">Reference proteome</keyword>
<dbReference type="InterPro" id="IPR000515">
    <property type="entry name" value="MetI-like"/>
</dbReference>
<dbReference type="CDD" id="cd06261">
    <property type="entry name" value="TM_PBP2"/>
    <property type="match status" value="1"/>
</dbReference>
<dbReference type="Gene3D" id="1.10.3720.10">
    <property type="entry name" value="MetI-like"/>
    <property type="match status" value="1"/>
</dbReference>
<protein>
    <submittedName>
        <fullName evidence="9">Carbohydrate ABC transporter permease</fullName>
    </submittedName>
</protein>
<evidence type="ECO:0000256" key="1">
    <source>
        <dbReference type="ARBA" id="ARBA00004651"/>
    </source>
</evidence>
<keyword evidence="2 7" id="KW-0813">Transport</keyword>
<accession>A0A3Q9BL86</accession>
<keyword evidence="4 7" id="KW-0812">Transmembrane</keyword>
<name>A0A3Q9BL86_9LACT</name>
<dbReference type="EMBL" id="CP034465">
    <property type="protein sequence ID" value="AZP04838.1"/>
    <property type="molecule type" value="Genomic_DNA"/>
</dbReference>
<feature type="transmembrane region" description="Helical" evidence="7">
    <location>
        <begin position="192"/>
        <end position="215"/>
    </location>
</feature>
<dbReference type="SUPFAM" id="SSF161098">
    <property type="entry name" value="MetI-like"/>
    <property type="match status" value="1"/>
</dbReference>
<evidence type="ECO:0000256" key="4">
    <source>
        <dbReference type="ARBA" id="ARBA00022692"/>
    </source>
</evidence>
<evidence type="ECO:0000256" key="6">
    <source>
        <dbReference type="ARBA" id="ARBA00023136"/>
    </source>
</evidence>
<keyword evidence="5 7" id="KW-1133">Transmembrane helix</keyword>
<dbReference type="PANTHER" id="PTHR43744">
    <property type="entry name" value="ABC TRANSPORTER PERMEASE PROTEIN MG189-RELATED-RELATED"/>
    <property type="match status" value="1"/>
</dbReference>